<evidence type="ECO:0000256" key="2">
    <source>
        <dbReference type="SAM" id="Phobius"/>
    </source>
</evidence>
<feature type="region of interest" description="Disordered" evidence="1">
    <location>
        <begin position="20"/>
        <end position="58"/>
    </location>
</feature>
<feature type="compositionally biased region" description="Polar residues" evidence="1">
    <location>
        <begin position="178"/>
        <end position="203"/>
    </location>
</feature>
<gene>
    <name evidence="3" type="ORF">SAMN05660350_01344</name>
</gene>
<feature type="region of interest" description="Disordered" evidence="1">
    <location>
        <begin position="174"/>
        <end position="203"/>
    </location>
</feature>
<dbReference type="AlphaFoldDB" id="A0A1M7T6H6"/>
<accession>A0A1M7T6H6</accession>
<dbReference type="EMBL" id="FRDM01000005">
    <property type="protein sequence ID" value="SHN66317.1"/>
    <property type="molecule type" value="Genomic_DNA"/>
</dbReference>
<feature type="transmembrane region" description="Helical" evidence="2">
    <location>
        <begin position="65"/>
        <end position="85"/>
    </location>
</feature>
<reference evidence="3 4" key="1">
    <citation type="submission" date="2016-12" db="EMBL/GenBank/DDBJ databases">
        <authorList>
            <person name="Song W.-J."/>
            <person name="Kurnit D.M."/>
        </authorList>
    </citation>
    <scope>NUCLEOTIDE SEQUENCE [LARGE SCALE GENOMIC DNA]</scope>
    <source>
        <strain evidence="3 4">DSM 43162</strain>
    </source>
</reference>
<sequence length="259" mass="27867">MQPGAAVSADEGWSAEVYPFAKRKAPRPEASTPPGGDAAPVSTPSAASSESSGEPVAPAGQRRRWPLWVVGAVVLVAAAVLLVLWRPWERESDRVTRQLGVGGYSADVPRDWEPWRRPGIEGQAVLAPVDRSGIFLGEPSARQEAASAAQREPESVIGLYVAERPLLDARDPVEQREQIQASLPSSSISPPGDQTQVAGRDTSTFDGSLQLTPGEVLHLHLYLMEGPTPVLLVFFAPAHVDHAWLPTFHEVAVSIREQD</sequence>
<protein>
    <submittedName>
        <fullName evidence="3">Uncharacterized protein</fullName>
    </submittedName>
</protein>
<dbReference type="Proteomes" id="UP000184428">
    <property type="component" value="Unassembled WGS sequence"/>
</dbReference>
<evidence type="ECO:0000313" key="3">
    <source>
        <dbReference type="EMBL" id="SHN66317.1"/>
    </source>
</evidence>
<name>A0A1M7T6H6_9ACTN</name>
<keyword evidence="2" id="KW-1133">Transmembrane helix</keyword>
<organism evidence="3 4">
    <name type="scientific">Geodermatophilus obscurus</name>
    <dbReference type="NCBI Taxonomy" id="1861"/>
    <lineage>
        <taxon>Bacteria</taxon>
        <taxon>Bacillati</taxon>
        <taxon>Actinomycetota</taxon>
        <taxon>Actinomycetes</taxon>
        <taxon>Geodermatophilales</taxon>
        <taxon>Geodermatophilaceae</taxon>
        <taxon>Geodermatophilus</taxon>
    </lineage>
</organism>
<feature type="compositionally biased region" description="Low complexity" evidence="1">
    <location>
        <begin position="38"/>
        <end position="58"/>
    </location>
</feature>
<evidence type="ECO:0000313" key="4">
    <source>
        <dbReference type="Proteomes" id="UP000184428"/>
    </source>
</evidence>
<keyword evidence="2" id="KW-0812">Transmembrane</keyword>
<evidence type="ECO:0000256" key="1">
    <source>
        <dbReference type="SAM" id="MobiDB-lite"/>
    </source>
</evidence>
<proteinExistence type="predicted"/>
<keyword evidence="2" id="KW-0472">Membrane</keyword>